<dbReference type="RefSeq" id="WP_149729620.1">
    <property type="nucleotide sequence ID" value="NZ_VUJV01000006.1"/>
</dbReference>
<keyword evidence="2" id="KW-1185">Reference proteome</keyword>
<protein>
    <submittedName>
        <fullName evidence="1">NAD(P)/FAD-dependent oxidoreductase</fullName>
    </submittedName>
</protein>
<dbReference type="PANTHER" id="PTHR42877">
    <property type="entry name" value="L-ORNITHINE N(5)-MONOOXYGENASE-RELATED"/>
    <property type="match status" value="1"/>
</dbReference>
<dbReference type="EMBL" id="VUJV01000006">
    <property type="protein sequence ID" value="KAA1416950.1"/>
    <property type="molecule type" value="Genomic_DNA"/>
</dbReference>
<dbReference type="Pfam" id="PF13738">
    <property type="entry name" value="Pyr_redox_3"/>
    <property type="match status" value="1"/>
</dbReference>
<proteinExistence type="predicted"/>
<evidence type="ECO:0000313" key="1">
    <source>
        <dbReference type="EMBL" id="KAA1416950.1"/>
    </source>
</evidence>
<gene>
    <name evidence="1" type="ORF">F0U44_17360</name>
</gene>
<dbReference type="AlphaFoldDB" id="A0A5B1LAZ5"/>
<dbReference type="InterPro" id="IPR051209">
    <property type="entry name" value="FAD-bind_Monooxygenase_sf"/>
</dbReference>
<dbReference type="Proteomes" id="UP000325003">
    <property type="component" value="Unassembled WGS sequence"/>
</dbReference>
<evidence type="ECO:0000313" key="2">
    <source>
        <dbReference type="Proteomes" id="UP000325003"/>
    </source>
</evidence>
<reference evidence="1 2" key="1">
    <citation type="submission" date="2019-09" db="EMBL/GenBank/DDBJ databases">
        <title>Nocardioides panacisoli sp. nov., isolated from the soil of a ginseng field.</title>
        <authorList>
            <person name="Cho C."/>
        </authorList>
    </citation>
    <scope>NUCLEOTIDE SEQUENCE [LARGE SCALE GENOMIC DNA]</scope>
    <source>
        <strain evidence="1 2">BN130099</strain>
    </source>
</reference>
<dbReference type="PRINTS" id="PR00368">
    <property type="entry name" value="FADPNR"/>
</dbReference>
<organism evidence="1 2">
    <name type="scientific">Nocardioides humilatus</name>
    <dbReference type="NCBI Taxonomy" id="2607660"/>
    <lineage>
        <taxon>Bacteria</taxon>
        <taxon>Bacillati</taxon>
        <taxon>Actinomycetota</taxon>
        <taxon>Actinomycetes</taxon>
        <taxon>Propionibacteriales</taxon>
        <taxon>Nocardioidaceae</taxon>
        <taxon>Nocardioides</taxon>
    </lineage>
</organism>
<comment type="caution">
    <text evidence="1">The sequence shown here is derived from an EMBL/GenBank/DDBJ whole genome shotgun (WGS) entry which is preliminary data.</text>
</comment>
<accession>A0A5B1LAZ5</accession>
<sequence>MSKTHEVVIVGAGFSGMAAAIKLKEAGIDDFVILERKDEVGGVWRDNTYPGVAVDVPSFTYSYAFEPNPSWSRTFAPGNELLDYAKHCSDKYDLRRHLRFHSDVRTARFDESEHLWVLELASGDRVSGRYLISAHGPLVTPQKPSIPGLDDFQGHVIYTMEWDHEHSLDGKRVAVIGTGASGLQVIPAIAPEVGTLTVFQRTPIWVLPKVNPPINRFASGLLAHVPGAAAAARLSTSAATEALLLSFIYNKQVPFAVKSIEQLCRAHLRSQVPDPEVRRKLTPTYGFGCKRPSFSNSYFPTFLRDNVELVTDGIERITPTGIRTVDGVEREIDTLVLATGFKVLDVPYDLHGVDGETLLELWARDRKQSYQGVTVHGFPNLFLSPGAFGLAGPSLFATFDLCHGHALRVIKESRRRGATRVEVSQVAQEHWMEKMRARVGHTIFNNPSCAGSNSYYVDEHGDSAVLRPTSTVNAWLAQHRFPFNAYRFEEPSAPAVSARRRATRAAR</sequence>
<dbReference type="PRINTS" id="PR00411">
    <property type="entry name" value="PNDRDTASEI"/>
</dbReference>
<dbReference type="InterPro" id="IPR036188">
    <property type="entry name" value="FAD/NAD-bd_sf"/>
</dbReference>
<reference evidence="1 2" key="2">
    <citation type="submission" date="2019-09" db="EMBL/GenBank/DDBJ databases">
        <authorList>
            <person name="Jin C."/>
        </authorList>
    </citation>
    <scope>NUCLEOTIDE SEQUENCE [LARGE SCALE GENOMIC DNA]</scope>
    <source>
        <strain evidence="1 2">BN130099</strain>
    </source>
</reference>
<dbReference type="Gene3D" id="3.50.50.60">
    <property type="entry name" value="FAD/NAD(P)-binding domain"/>
    <property type="match status" value="3"/>
</dbReference>
<dbReference type="PANTHER" id="PTHR42877:SF4">
    <property type="entry name" value="FAD_NAD(P)-BINDING DOMAIN-CONTAINING PROTEIN-RELATED"/>
    <property type="match status" value="1"/>
</dbReference>
<name>A0A5B1LAZ5_9ACTN</name>
<dbReference type="SUPFAM" id="SSF51905">
    <property type="entry name" value="FAD/NAD(P)-binding domain"/>
    <property type="match status" value="1"/>
</dbReference>